<evidence type="ECO:0000313" key="2">
    <source>
        <dbReference type="Proteomes" id="UP000499080"/>
    </source>
</evidence>
<organism evidence="1 2">
    <name type="scientific">Araneus ventricosus</name>
    <name type="common">Orbweaver spider</name>
    <name type="synonym">Epeira ventricosa</name>
    <dbReference type="NCBI Taxonomy" id="182803"/>
    <lineage>
        <taxon>Eukaryota</taxon>
        <taxon>Metazoa</taxon>
        <taxon>Ecdysozoa</taxon>
        <taxon>Arthropoda</taxon>
        <taxon>Chelicerata</taxon>
        <taxon>Arachnida</taxon>
        <taxon>Araneae</taxon>
        <taxon>Araneomorphae</taxon>
        <taxon>Entelegynae</taxon>
        <taxon>Araneoidea</taxon>
        <taxon>Araneidae</taxon>
        <taxon>Araneus</taxon>
    </lineage>
</organism>
<reference evidence="1 2" key="1">
    <citation type="journal article" date="2019" name="Sci. Rep.">
        <title>Orb-weaving spider Araneus ventricosus genome elucidates the spidroin gene catalogue.</title>
        <authorList>
            <person name="Kono N."/>
            <person name="Nakamura H."/>
            <person name="Ohtoshi R."/>
            <person name="Moran D.A.P."/>
            <person name="Shinohara A."/>
            <person name="Yoshida Y."/>
            <person name="Fujiwara M."/>
            <person name="Mori M."/>
            <person name="Tomita M."/>
            <person name="Arakawa K."/>
        </authorList>
    </citation>
    <scope>NUCLEOTIDE SEQUENCE [LARGE SCALE GENOMIC DNA]</scope>
</reference>
<dbReference type="AlphaFoldDB" id="A0A4Y2L3C5"/>
<accession>A0A4Y2L3C5</accession>
<dbReference type="EMBL" id="BGPR01005305">
    <property type="protein sequence ID" value="GBN08919.1"/>
    <property type="molecule type" value="Genomic_DNA"/>
</dbReference>
<dbReference type="Proteomes" id="UP000499080">
    <property type="component" value="Unassembled WGS sequence"/>
</dbReference>
<comment type="caution">
    <text evidence="1">The sequence shown here is derived from an EMBL/GenBank/DDBJ whole genome shotgun (WGS) entry which is preliminary data.</text>
</comment>
<proteinExistence type="predicted"/>
<keyword evidence="2" id="KW-1185">Reference proteome</keyword>
<name>A0A4Y2L3C5_ARAVE</name>
<gene>
    <name evidence="1" type="ORF">AVEN_112588_1</name>
</gene>
<sequence>MISQIGFGNHPCVWLTESISPYRDLSVQRSLLDVKSGWKIKSTCIVHEINAGRATSIGLKDSIRKRTSFVVLNEIHFALKERSGRPENEVPICRSEGS</sequence>
<protein>
    <submittedName>
        <fullName evidence="1">Uncharacterized protein</fullName>
    </submittedName>
</protein>
<evidence type="ECO:0000313" key="1">
    <source>
        <dbReference type="EMBL" id="GBN08919.1"/>
    </source>
</evidence>